<sequence length="88" mass="9458">MTLRLRDDVSLTEGEDGGGVLLDERSGEYWQLNLSGFTTLRMGLADADEQVIARALVPDGAPTGVEQALLDVRELVEQLVSAGLVTRS</sequence>
<keyword evidence="2" id="KW-1185">Reference proteome</keyword>
<dbReference type="Proteomes" id="UP001595645">
    <property type="component" value="Unassembled WGS sequence"/>
</dbReference>
<organism evidence="1 2">
    <name type="scientific">Amycolatopsis speibonae</name>
    <dbReference type="NCBI Taxonomy" id="1450224"/>
    <lineage>
        <taxon>Bacteria</taxon>
        <taxon>Bacillati</taxon>
        <taxon>Actinomycetota</taxon>
        <taxon>Actinomycetes</taxon>
        <taxon>Pseudonocardiales</taxon>
        <taxon>Pseudonocardiaceae</taxon>
        <taxon>Amycolatopsis</taxon>
    </lineage>
</organism>
<accession>A0ABV7PA73</accession>
<evidence type="ECO:0000313" key="1">
    <source>
        <dbReference type="EMBL" id="MFC3456026.1"/>
    </source>
</evidence>
<proteinExistence type="predicted"/>
<dbReference type="Pfam" id="PF05402">
    <property type="entry name" value="PqqD"/>
    <property type="match status" value="1"/>
</dbReference>
<comment type="caution">
    <text evidence="1">The sequence shown here is derived from an EMBL/GenBank/DDBJ whole genome shotgun (WGS) entry which is preliminary data.</text>
</comment>
<dbReference type="RefSeq" id="WP_378247007.1">
    <property type="nucleotide sequence ID" value="NZ_JBHRWK010000108.1"/>
</dbReference>
<protein>
    <submittedName>
        <fullName evidence="1">PqqD family peptide modification chaperone</fullName>
    </submittedName>
</protein>
<evidence type="ECO:0000313" key="2">
    <source>
        <dbReference type="Proteomes" id="UP001595645"/>
    </source>
</evidence>
<name>A0ABV7PA73_9PSEU</name>
<reference evidence="2" key="1">
    <citation type="journal article" date="2019" name="Int. J. Syst. Evol. Microbiol.">
        <title>The Global Catalogue of Microorganisms (GCM) 10K type strain sequencing project: providing services to taxonomists for standard genome sequencing and annotation.</title>
        <authorList>
            <consortium name="The Broad Institute Genomics Platform"/>
            <consortium name="The Broad Institute Genome Sequencing Center for Infectious Disease"/>
            <person name="Wu L."/>
            <person name="Ma J."/>
        </authorList>
    </citation>
    <scope>NUCLEOTIDE SEQUENCE [LARGE SCALE GENOMIC DNA]</scope>
    <source>
        <strain evidence="2">CGMCC 4.7676</strain>
    </source>
</reference>
<dbReference type="EMBL" id="JBHRWK010000108">
    <property type="protein sequence ID" value="MFC3456026.1"/>
    <property type="molecule type" value="Genomic_DNA"/>
</dbReference>
<dbReference type="InterPro" id="IPR008792">
    <property type="entry name" value="PQQD"/>
</dbReference>
<gene>
    <name evidence="1" type="ORF">ACFOSH_41900</name>
</gene>